<dbReference type="Proteomes" id="UP001165124">
    <property type="component" value="Unassembled WGS sequence"/>
</dbReference>
<dbReference type="PANTHER" id="PTHR11552">
    <property type="entry name" value="GLUCOSE-METHANOL-CHOLINE GMC OXIDOREDUCTASE"/>
    <property type="match status" value="1"/>
</dbReference>
<dbReference type="InterPro" id="IPR007867">
    <property type="entry name" value="GMC_OxRtase_C"/>
</dbReference>
<dbReference type="SUPFAM" id="SSF54373">
    <property type="entry name" value="FAD-linked reductases, C-terminal domain"/>
    <property type="match status" value="1"/>
</dbReference>
<evidence type="ECO:0000256" key="6">
    <source>
        <dbReference type="SAM" id="MobiDB-lite"/>
    </source>
</evidence>
<dbReference type="InterPro" id="IPR000172">
    <property type="entry name" value="GMC_OxRdtase_N"/>
</dbReference>
<reference evidence="8" key="1">
    <citation type="submission" date="2023-02" db="EMBL/GenBank/DDBJ databases">
        <title>Actinomadura rubrobrunea NBRC 14622.</title>
        <authorList>
            <person name="Ichikawa N."/>
            <person name="Sato H."/>
            <person name="Tonouchi N."/>
        </authorList>
    </citation>
    <scope>NUCLEOTIDE SEQUENCE</scope>
    <source>
        <strain evidence="8">NBRC 14622</strain>
    </source>
</reference>
<evidence type="ECO:0000313" key="8">
    <source>
        <dbReference type="EMBL" id="GLW63614.1"/>
    </source>
</evidence>
<evidence type="ECO:0000256" key="4">
    <source>
        <dbReference type="ARBA" id="ARBA00022827"/>
    </source>
</evidence>
<dbReference type="InterPro" id="IPR036188">
    <property type="entry name" value="FAD/NAD-bd_sf"/>
</dbReference>
<dbReference type="Gene3D" id="3.30.560.10">
    <property type="entry name" value="Glucose Oxidase, domain 3"/>
    <property type="match status" value="1"/>
</dbReference>
<dbReference type="GO" id="GO:0008812">
    <property type="term" value="F:choline dehydrogenase activity"/>
    <property type="evidence" value="ECO:0007669"/>
    <property type="project" value="TreeGrafter"/>
</dbReference>
<dbReference type="PROSITE" id="PS00624">
    <property type="entry name" value="GMC_OXRED_2"/>
    <property type="match status" value="1"/>
</dbReference>
<name>A0A9W6PS92_9ACTN</name>
<evidence type="ECO:0000256" key="3">
    <source>
        <dbReference type="ARBA" id="ARBA00022630"/>
    </source>
</evidence>
<comment type="caution">
    <text evidence="8">The sequence shown here is derived from an EMBL/GenBank/DDBJ whole genome shotgun (WGS) entry which is preliminary data.</text>
</comment>
<evidence type="ECO:0000313" key="9">
    <source>
        <dbReference type="Proteomes" id="UP001165124"/>
    </source>
</evidence>
<dbReference type="AlphaFoldDB" id="A0A9W6PS92"/>
<gene>
    <name evidence="8" type="primary">betA</name>
    <name evidence="8" type="ORF">Arub01_18580</name>
</gene>
<dbReference type="Pfam" id="PF00732">
    <property type="entry name" value="GMC_oxred_N"/>
    <property type="match status" value="1"/>
</dbReference>
<dbReference type="SUPFAM" id="SSF51905">
    <property type="entry name" value="FAD/NAD(P)-binding domain"/>
    <property type="match status" value="1"/>
</dbReference>
<evidence type="ECO:0000259" key="7">
    <source>
        <dbReference type="PROSITE" id="PS00624"/>
    </source>
</evidence>
<organism evidence="8 9">
    <name type="scientific">Actinomadura rubrobrunea</name>
    <dbReference type="NCBI Taxonomy" id="115335"/>
    <lineage>
        <taxon>Bacteria</taxon>
        <taxon>Bacillati</taxon>
        <taxon>Actinomycetota</taxon>
        <taxon>Actinomycetes</taxon>
        <taxon>Streptosporangiales</taxon>
        <taxon>Thermomonosporaceae</taxon>
        <taxon>Actinomadura</taxon>
    </lineage>
</organism>
<feature type="region of interest" description="Disordered" evidence="6">
    <location>
        <begin position="523"/>
        <end position="544"/>
    </location>
</feature>
<dbReference type="RefSeq" id="WP_067910599.1">
    <property type="nucleotide sequence ID" value="NZ_BSRZ01000003.1"/>
</dbReference>
<evidence type="ECO:0000256" key="1">
    <source>
        <dbReference type="ARBA" id="ARBA00001974"/>
    </source>
</evidence>
<dbReference type="EMBL" id="BSRZ01000003">
    <property type="protein sequence ID" value="GLW63614.1"/>
    <property type="molecule type" value="Genomic_DNA"/>
</dbReference>
<dbReference type="PIRSF" id="PIRSF000137">
    <property type="entry name" value="Alcohol_oxidase"/>
    <property type="match status" value="1"/>
</dbReference>
<feature type="domain" description="Glucose-methanol-choline oxidoreductase N-terminal" evidence="7">
    <location>
        <begin position="252"/>
        <end position="266"/>
    </location>
</feature>
<comment type="cofactor">
    <cofactor evidence="1 5">
        <name>FAD</name>
        <dbReference type="ChEBI" id="CHEBI:57692"/>
    </cofactor>
</comment>
<comment type="similarity">
    <text evidence="2">Belongs to the GMC oxidoreductase family.</text>
</comment>
<keyword evidence="9" id="KW-1185">Reference proteome</keyword>
<proteinExistence type="inferred from homology"/>
<dbReference type="Gene3D" id="3.50.50.60">
    <property type="entry name" value="FAD/NAD(P)-binding domain"/>
    <property type="match status" value="1"/>
</dbReference>
<dbReference type="Pfam" id="PF05199">
    <property type="entry name" value="GMC_oxred_C"/>
    <property type="match status" value="1"/>
</dbReference>
<evidence type="ECO:0000256" key="2">
    <source>
        <dbReference type="ARBA" id="ARBA00010790"/>
    </source>
</evidence>
<keyword evidence="4 5" id="KW-0274">FAD</keyword>
<keyword evidence="3" id="KW-0285">Flavoprotein</keyword>
<feature type="binding site" evidence="5">
    <location>
        <position position="217"/>
    </location>
    <ligand>
        <name>FAD</name>
        <dbReference type="ChEBI" id="CHEBI:57692"/>
    </ligand>
</feature>
<dbReference type="GO" id="GO:0016020">
    <property type="term" value="C:membrane"/>
    <property type="evidence" value="ECO:0007669"/>
    <property type="project" value="TreeGrafter"/>
</dbReference>
<protein>
    <submittedName>
        <fullName evidence="8">Choline dehydrogenase</fullName>
    </submittedName>
</protein>
<accession>A0A9W6PS92</accession>
<sequence length="544" mass="58229">MVYDYVIVGAGSAGCVLASRLSEDPGSRVLLLEAGPPDDAPEIHIPAAVASMAKGPYDWDFATVPQEHAAGRSVYWPRGRTLGGCSSTNAMIYIRGHRYDYDTWRDSYGCEGWGYADLLPYFLKAEDQQRGESPFHGVGGPLRVEDLRYKHPLTKAWVQSAKAYGLAANSDFNGPEQDGVGFYQVTHRRGRRWSTADAYLRPAMERPNLTVVTDALVHRVLIENGRAVGVRYERRGELVDVRAEAEVILSGGAINSPQLLMLSGVGPADHLRDHGIDVVVDAPVGEGLQDHPCVNVMFAAPRKKALWEMAGVRNLALWQALGRGPYASNIAEAGGFVRTVDGLPAPDLQYHVLPTPLVDQGLTESRERVMSVLVAAIAVGSRGVLRLRSARPHAKPLIDPAYLSDKADLDVLVAGVRQVREIAATGPLAGLLGGEFAPGERASDDAALAEFARRTCATLFHPTSTCAMGGGDDAVCDPDLRVRGVEGLRVVDASVMPSVPRGNTNAPTIAIAERAADLIRGRTPLKSVGPPTVRAAATSSGTQE</sequence>
<dbReference type="GO" id="GO:0019285">
    <property type="term" value="P:glycine betaine biosynthetic process from choline"/>
    <property type="evidence" value="ECO:0007669"/>
    <property type="project" value="TreeGrafter"/>
</dbReference>
<dbReference type="GO" id="GO:0050660">
    <property type="term" value="F:flavin adenine dinucleotide binding"/>
    <property type="evidence" value="ECO:0007669"/>
    <property type="project" value="InterPro"/>
</dbReference>
<evidence type="ECO:0000256" key="5">
    <source>
        <dbReference type="PIRSR" id="PIRSR000137-2"/>
    </source>
</evidence>
<dbReference type="InterPro" id="IPR012132">
    <property type="entry name" value="GMC_OxRdtase"/>
</dbReference>
<dbReference type="PANTHER" id="PTHR11552:SF147">
    <property type="entry name" value="CHOLINE DEHYDROGENASE, MITOCHONDRIAL"/>
    <property type="match status" value="1"/>
</dbReference>